<protein>
    <recommendedName>
        <fullName evidence="5">Immunoglobulin domain-containing protein</fullName>
    </recommendedName>
</protein>
<name>A0A3Q1H517_9TELE</name>
<dbReference type="GO" id="GO:0005886">
    <property type="term" value="C:plasma membrane"/>
    <property type="evidence" value="ECO:0007669"/>
    <property type="project" value="TreeGrafter"/>
</dbReference>
<evidence type="ECO:0000259" key="5">
    <source>
        <dbReference type="SMART" id="SM00409"/>
    </source>
</evidence>
<evidence type="ECO:0000256" key="2">
    <source>
        <dbReference type="ARBA" id="ARBA00022692"/>
    </source>
</evidence>
<dbReference type="InterPro" id="IPR036179">
    <property type="entry name" value="Ig-like_dom_sf"/>
</dbReference>
<dbReference type="Gene3D" id="2.60.40.10">
    <property type="entry name" value="Immunoglobulins"/>
    <property type="match status" value="1"/>
</dbReference>
<proteinExistence type="predicted"/>
<sequence>KFTSIWLVCIEMLFVVAGICCLTTVSEVSVKAGDSVTIPCLYDRAYINHVKYLCEGYYWSSYGTRVTIDAWSSKVFTVTMSELKAESSGWYWCAIGNFQMPVHVTVTEKPTTSKHTNAVMECPGISSEKQLLLLLCCIIVSMFSALC</sequence>
<evidence type="ECO:0000256" key="1">
    <source>
        <dbReference type="ARBA" id="ARBA00004370"/>
    </source>
</evidence>
<dbReference type="InterPro" id="IPR003599">
    <property type="entry name" value="Ig_sub"/>
</dbReference>
<comment type="subcellular location">
    <subcellularLocation>
        <location evidence="1">Membrane</location>
    </subcellularLocation>
</comment>
<dbReference type="InterPro" id="IPR013783">
    <property type="entry name" value="Ig-like_fold"/>
</dbReference>
<reference evidence="6" key="1">
    <citation type="submission" date="2025-08" db="UniProtKB">
        <authorList>
            <consortium name="Ensembl"/>
        </authorList>
    </citation>
    <scope>IDENTIFICATION</scope>
</reference>
<evidence type="ECO:0000256" key="3">
    <source>
        <dbReference type="ARBA" id="ARBA00023136"/>
    </source>
</evidence>
<accession>A0A3Q1H517</accession>
<dbReference type="PANTHER" id="PTHR11860:SF87">
    <property type="entry name" value="CMRF35-LIKE MOLECULE 8"/>
    <property type="match status" value="1"/>
</dbReference>
<dbReference type="AlphaFoldDB" id="A0A3Q1H517"/>
<feature type="transmembrane region" description="Helical" evidence="4">
    <location>
        <begin position="5"/>
        <end position="25"/>
    </location>
</feature>
<evidence type="ECO:0000313" key="6">
    <source>
        <dbReference type="Ensembl" id="ENSAPOP00000024055.1"/>
    </source>
</evidence>
<keyword evidence="7" id="KW-1185">Reference proteome</keyword>
<keyword evidence="4" id="KW-1133">Transmembrane helix</keyword>
<keyword evidence="2 4" id="KW-0812">Transmembrane</keyword>
<dbReference type="Proteomes" id="UP000257200">
    <property type="component" value="Unplaced"/>
</dbReference>
<evidence type="ECO:0000313" key="7">
    <source>
        <dbReference type="Proteomes" id="UP000257200"/>
    </source>
</evidence>
<dbReference type="SUPFAM" id="SSF48726">
    <property type="entry name" value="Immunoglobulin"/>
    <property type="match status" value="1"/>
</dbReference>
<reference evidence="6" key="2">
    <citation type="submission" date="2025-09" db="UniProtKB">
        <authorList>
            <consortium name="Ensembl"/>
        </authorList>
    </citation>
    <scope>IDENTIFICATION</scope>
</reference>
<dbReference type="InterPro" id="IPR050671">
    <property type="entry name" value="CD300_family_receptors"/>
</dbReference>
<dbReference type="SMART" id="SM00409">
    <property type="entry name" value="IG"/>
    <property type="match status" value="1"/>
</dbReference>
<dbReference type="PANTHER" id="PTHR11860">
    <property type="entry name" value="POLYMERIC-IMMUNOGLOBULIN RECEPTOR"/>
    <property type="match status" value="1"/>
</dbReference>
<organism evidence="6 7">
    <name type="scientific">Acanthochromis polyacanthus</name>
    <name type="common">spiny chromis</name>
    <dbReference type="NCBI Taxonomy" id="80966"/>
    <lineage>
        <taxon>Eukaryota</taxon>
        <taxon>Metazoa</taxon>
        <taxon>Chordata</taxon>
        <taxon>Craniata</taxon>
        <taxon>Vertebrata</taxon>
        <taxon>Euteleostomi</taxon>
        <taxon>Actinopterygii</taxon>
        <taxon>Neopterygii</taxon>
        <taxon>Teleostei</taxon>
        <taxon>Neoteleostei</taxon>
        <taxon>Acanthomorphata</taxon>
        <taxon>Ovalentaria</taxon>
        <taxon>Pomacentridae</taxon>
        <taxon>Acanthochromis</taxon>
    </lineage>
</organism>
<evidence type="ECO:0000256" key="4">
    <source>
        <dbReference type="SAM" id="Phobius"/>
    </source>
</evidence>
<dbReference type="GO" id="GO:0004888">
    <property type="term" value="F:transmembrane signaling receptor activity"/>
    <property type="evidence" value="ECO:0007669"/>
    <property type="project" value="TreeGrafter"/>
</dbReference>
<dbReference type="Ensembl" id="ENSAPOT00000009722.1">
    <property type="protein sequence ID" value="ENSAPOP00000024055.1"/>
    <property type="gene ID" value="ENSAPOG00000006248.1"/>
</dbReference>
<dbReference type="GeneTree" id="ENSGT00940000169918"/>
<feature type="domain" description="Immunoglobulin" evidence="5">
    <location>
        <begin position="25"/>
        <end position="107"/>
    </location>
</feature>
<keyword evidence="3 4" id="KW-0472">Membrane</keyword>